<sequence>MDKKHLKATAHWVKWAFKDSTSEYFPAVILHVGGGYMSVIADTHRSMEAQTAAAEGQARQPLSEVPGSPPKGAFDTLEGGDDAWPLLLLLVVAAVIAFMVVLIIGTVVLTRRDAKKLSLKTPMAATIASLTRKSLTAKTPLPAAPVSNAVSESSAPDTVSIEMAKVTGIAPGHQNDSEATGHVSSDKAMENPNSSSVSEHGLATESGTLNTTSEISGPEHSTLDTETVGAATEPANASVSAAGGGEGRNYVSTDEAMNVTGDEGMSVMKFSDNAVASLSSTMDVTVVRLDVSDNAQTLSTEEVEIAKSWTPGLAASNDTTGSVQGITST</sequence>
<keyword evidence="2" id="KW-1185">Reference proteome</keyword>
<comment type="caution">
    <text evidence="1">The sequence shown here is derived from an EMBL/GenBank/DDBJ whole genome shotgun (WGS) entry which is preliminary data.</text>
</comment>
<evidence type="ECO:0000313" key="2">
    <source>
        <dbReference type="Proteomes" id="UP000821865"/>
    </source>
</evidence>
<name>A0ACB8DN36_DERSI</name>
<reference evidence="1" key="1">
    <citation type="submission" date="2020-05" db="EMBL/GenBank/DDBJ databases">
        <title>Large-scale comparative analyses of tick genomes elucidate their genetic diversity and vector capacities.</title>
        <authorList>
            <person name="Jia N."/>
            <person name="Wang J."/>
            <person name="Shi W."/>
            <person name="Du L."/>
            <person name="Sun Y."/>
            <person name="Zhan W."/>
            <person name="Jiang J."/>
            <person name="Wang Q."/>
            <person name="Zhang B."/>
            <person name="Ji P."/>
            <person name="Sakyi L.B."/>
            <person name="Cui X."/>
            <person name="Yuan T."/>
            <person name="Jiang B."/>
            <person name="Yang W."/>
            <person name="Lam T.T.-Y."/>
            <person name="Chang Q."/>
            <person name="Ding S."/>
            <person name="Wang X."/>
            <person name="Zhu J."/>
            <person name="Ruan X."/>
            <person name="Zhao L."/>
            <person name="Wei J."/>
            <person name="Que T."/>
            <person name="Du C."/>
            <person name="Cheng J."/>
            <person name="Dai P."/>
            <person name="Han X."/>
            <person name="Huang E."/>
            <person name="Gao Y."/>
            <person name="Liu J."/>
            <person name="Shao H."/>
            <person name="Ye R."/>
            <person name="Li L."/>
            <person name="Wei W."/>
            <person name="Wang X."/>
            <person name="Wang C."/>
            <person name="Yang T."/>
            <person name="Huo Q."/>
            <person name="Li W."/>
            <person name="Guo W."/>
            <person name="Chen H."/>
            <person name="Zhou L."/>
            <person name="Ni X."/>
            <person name="Tian J."/>
            <person name="Zhou Y."/>
            <person name="Sheng Y."/>
            <person name="Liu T."/>
            <person name="Pan Y."/>
            <person name="Xia L."/>
            <person name="Li J."/>
            <person name="Zhao F."/>
            <person name="Cao W."/>
        </authorList>
    </citation>
    <scope>NUCLEOTIDE SEQUENCE</scope>
    <source>
        <strain evidence="1">Dsil-2018</strain>
    </source>
</reference>
<protein>
    <submittedName>
        <fullName evidence="1">Uncharacterized protein</fullName>
    </submittedName>
</protein>
<evidence type="ECO:0000313" key="1">
    <source>
        <dbReference type="EMBL" id="KAH7973768.1"/>
    </source>
</evidence>
<proteinExistence type="predicted"/>
<dbReference type="Proteomes" id="UP000821865">
    <property type="component" value="Chromosome 10"/>
</dbReference>
<accession>A0ACB8DN36</accession>
<organism evidence="1 2">
    <name type="scientific">Dermacentor silvarum</name>
    <name type="common">Tick</name>
    <dbReference type="NCBI Taxonomy" id="543639"/>
    <lineage>
        <taxon>Eukaryota</taxon>
        <taxon>Metazoa</taxon>
        <taxon>Ecdysozoa</taxon>
        <taxon>Arthropoda</taxon>
        <taxon>Chelicerata</taxon>
        <taxon>Arachnida</taxon>
        <taxon>Acari</taxon>
        <taxon>Parasitiformes</taxon>
        <taxon>Ixodida</taxon>
        <taxon>Ixodoidea</taxon>
        <taxon>Ixodidae</taxon>
        <taxon>Rhipicephalinae</taxon>
        <taxon>Dermacentor</taxon>
    </lineage>
</organism>
<gene>
    <name evidence="1" type="ORF">HPB49_005037</name>
</gene>
<dbReference type="EMBL" id="CM023479">
    <property type="protein sequence ID" value="KAH7973768.1"/>
    <property type="molecule type" value="Genomic_DNA"/>
</dbReference>